<dbReference type="InterPro" id="IPR029058">
    <property type="entry name" value="AB_hydrolase_fold"/>
</dbReference>
<dbReference type="InterPro" id="IPR002168">
    <property type="entry name" value="Lipase_GDXG_HIS_AS"/>
</dbReference>
<gene>
    <name evidence="4" type="ORF">J7I43_17515</name>
</gene>
<dbReference type="SUPFAM" id="SSF53474">
    <property type="entry name" value="alpha/beta-Hydrolases"/>
    <property type="match status" value="1"/>
</dbReference>
<proteinExistence type="inferred from homology"/>
<dbReference type="InterPro" id="IPR013094">
    <property type="entry name" value="AB_hydrolase_3"/>
</dbReference>
<comment type="caution">
    <text evidence="4">The sequence shown here is derived from an EMBL/GenBank/DDBJ whole genome shotgun (WGS) entry which is preliminary data.</text>
</comment>
<keyword evidence="2 4" id="KW-0378">Hydrolase</keyword>
<protein>
    <submittedName>
        <fullName evidence="4">Alpha/beta hydrolase</fullName>
    </submittedName>
</protein>
<dbReference type="Gene3D" id="3.40.50.1820">
    <property type="entry name" value="alpha/beta hydrolase"/>
    <property type="match status" value="1"/>
</dbReference>
<evidence type="ECO:0000313" key="4">
    <source>
        <dbReference type="EMBL" id="MBO9154030.1"/>
    </source>
</evidence>
<name>A0ABS3YHY0_9BACT</name>
<reference evidence="5" key="1">
    <citation type="submission" date="2021-03" db="EMBL/GenBank/DDBJ databases">
        <title>Assistant Professor.</title>
        <authorList>
            <person name="Huq M.A."/>
        </authorList>
    </citation>
    <scope>NUCLEOTIDE SEQUENCE [LARGE SCALE GENOMIC DNA]</scope>
    <source>
        <strain evidence="5">MAH-28</strain>
    </source>
</reference>
<evidence type="ECO:0000259" key="3">
    <source>
        <dbReference type="Pfam" id="PF07859"/>
    </source>
</evidence>
<feature type="domain" description="Alpha/beta hydrolase fold-3" evidence="3">
    <location>
        <begin position="92"/>
        <end position="298"/>
    </location>
</feature>
<dbReference type="Pfam" id="PF07859">
    <property type="entry name" value="Abhydrolase_3"/>
    <property type="match status" value="1"/>
</dbReference>
<evidence type="ECO:0000313" key="5">
    <source>
        <dbReference type="Proteomes" id="UP000679126"/>
    </source>
</evidence>
<dbReference type="PROSITE" id="PS01173">
    <property type="entry name" value="LIPASE_GDXG_HIS"/>
    <property type="match status" value="1"/>
</dbReference>
<accession>A0ABS3YHY0</accession>
<organism evidence="4 5">
    <name type="scientific">Chitinophaga chungangae</name>
    <dbReference type="NCBI Taxonomy" id="2821488"/>
    <lineage>
        <taxon>Bacteria</taxon>
        <taxon>Pseudomonadati</taxon>
        <taxon>Bacteroidota</taxon>
        <taxon>Chitinophagia</taxon>
        <taxon>Chitinophagales</taxon>
        <taxon>Chitinophagaceae</taxon>
        <taxon>Chitinophaga</taxon>
    </lineage>
</organism>
<evidence type="ECO:0000256" key="2">
    <source>
        <dbReference type="ARBA" id="ARBA00022801"/>
    </source>
</evidence>
<dbReference type="EMBL" id="JAGHKP010000003">
    <property type="protein sequence ID" value="MBO9154030.1"/>
    <property type="molecule type" value="Genomic_DNA"/>
</dbReference>
<dbReference type="InterPro" id="IPR050300">
    <property type="entry name" value="GDXG_lipolytic_enzyme"/>
</dbReference>
<sequence length="328" mass="35823">MSKKHTPVDYSVDPHLTPLVKAFLDVLNSGGPPVESLDTEGARNVLVNAQKSVKVDVSGVTVSEKTITADGYTIPLHIMKPEGATGTLPVFMFIHGGGWILGDFPTHQRLMRDLVVLSGFASVFVNYTRTPDAAYPQAINEIYAATKWVAENGAEIGVDGKNLAIAGNSVGGNMSTVTCLLAKERGGPEIKFQLLMWPIVDSDFDTKSYRKFGTQRFLTKSLMSWMYDMYIPDPEKRKDIHASPNQATVEQLKGLPPALIQVAENDILRDEGEAYGRKLAEAGVTVTTIRYIGVIHDWGMLNGLAHLPETKSLVEHGAAELKKYLGPK</sequence>
<comment type="similarity">
    <text evidence="1">Belongs to the 'GDXG' lipolytic enzyme family.</text>
</comment>
<dbReference type="PANTHER" id="PTHR48081">
    <property type="entry name" value="AB HYDROLASE SUPERFAMILY PROTEIN C4A8.06C"/>
    <property type="match status" value="1"/>
</dbReference>
<keyword evidence="5" id="KW-1185">Reference proteome</keyword>
<dbReference type="GO" id="GO:0016787">
    <property type="term" value="F:hydrolase activity"/>
    <property type="evidence" value="ECO:0007669"/>
    <property type="project" value="UniProtKB-KW"/>
</dbReference>
<dbReference type="PANTHER" id="PTHR48081:SF8">
    <property type="entry name" value="ALPHA_BETA HYDROLASE FOLD-3 DOMAIN-CONTAINING PROTEIN-RELATED"/>
    <property type="match status" value="1"/>
</dbReference>
<evidence type="ECO:0000256" key="1">
    <source>
        <dbReference type="ARBA" id="ARBA00010515"/>
    </source>
</evidence>
<dbReference type="RefSeq" id="WP_209147150.1">
    <property type="nucleotide sequence ID" value="NZ_JAGHKP010000003.1"/>
</dbReference>
<dbReference type="Proteomes" id="UP000679126">
    <property type="component" value="Unassembled WGS sequence"/>
</dbReference>